<evidence type="ECO:0000313" key="4">
    <source>
        <dbReference type="Proteomes" id="UP000199337"/>
    </source>
</evidence>
<dbReference type="EMBL" id="FOOX01000003">
    <property type="protein sequence ID" value="SFG27327.1"/>
    <property type="molecule type" value="Genomic_DNA"/>
</dbReference>
<accession>A0A1I2QM72</accession>
<keyword evidence="1" id="KW-0408">Iron</keyword>
<dbReference type="Proteomes" id="UP000199337">
    <property type="component" value="Unassembled WGS sequence"/>
</dbReference>
<keyword evidence="4" id="KW-1185">Reference proteome</keyword>
<dbReference type="InterPro" id="IPR008988">
    <property type="entry name" value="Transcriptional_repressor_C"/>
</dbReference>
<proteinExistence type="predicted"/>
<dbReference type="GO" id="GO:0046914">
    <property type="term" value="F:transition metal ion binding"/>
    <property type="evidence" value="ECO:0007669"/>
    <property type="project" value="InterPro"/>
</dbReference>
<dbReference type="InterPro" id="IPR038157">
    <property type="entry name" value="FeoA_core_dom"/>
</dbReference>
<reference evidence="4" key="1">
    <citation type="submission" date="2016-10" db="EMBL/GenBank/DDBJ databases">
        <authorList>
            <person name="Varghese N."/>
            <person name="Submissions S."/>
        </authorList>
    </citation>
    <scope>NUCLEOTIDE SEQUENCE [LARGE SCALE GENOMIC DNA]</scope>
    <source>
        <strain evidence="4">DSM 17038</strain>
    </source>
</reference>
<feature type="domain" description="Ferrous iron transporter FeoA-like" evidence="2">
    <location>
        <begin position="1"/>
        <end position="71"/>
    </location>
</feature>
<dbReference type="OrthoDB" id="2111964at2"/>
<name>A0A1I2QM72_9FIRM</name>
<evidence type="ECO:0000259" key="2">
    <source>
        <dbReference type="SMART" id="SM00899"/>
    </source>
</evidence>
<dbReference type="Pfam" id="PF04023">
    <property type="entry name" value="FeoA"/>
    <property type="match status" value="1"/>
</dbReference>
<protein>
    <submittedName>
        <fullName evidence="3">Fe2+ transport system protein FeoA</fullName>
    </submittedName>
</protein>
<organism evidence="3 4">
    <name type="scientific">Desulfotruncus arcticus DSM 17038</name>
    <dbReference type="NCBI Taxonomy" id="1121424"/>
    <lineage>
        <taxon>Bacteria</taxon>
        <taxon>Bacillati</taxon>
        <taxon>Bacillota</taxon>
        <taxon>Clostridia</taxon>
        <taxon>Eubacteriales</taxon>
        <taxon>Desulfallaceae</taxon>
        <taxon>Desulfotruncus</taxon>
    </lineage>
</organism>
<dbReference type="STRING" id="341036.SAMN05660649_01224"/>
<evidence type="ECO:0000313" key="3">
    <source>
        <dbReference type="EMBL" id="SFG27327.1"/>
    </source>
</evidence>
<sequence>MTLDKVRRGEQIKVISIGDSRTKERALRMGIDAGTVLTCSEVVPAGPVVVSKNRQELAIGRAFARHINVEVLARADATRLAKPALKSETCR</sequence>
<evidence type="ECO:0000256" key="1">
    <source>
        <dbReference type="ARBA" id="ARBA00023004"/>
    </source>
</evidence>
<dbReference type="Gene3D" id="2.30.30.90">
    <property type="match status" value="1"/>
</dbReference>
<dbReference type="SUPFAM" id="SSF50037">
    <property type="entry name" value="C-terminal domain of transcriptional repressors"/>
    <property type="match status" value="1"/>
</dbReference>
<gene>
    <name evidence="3" type="ORF">SAMN05660649_01224</name>
</gene>
<dbReference type="RefSeq" id="WP_092469703.1">
    <property type="nucleotide sequence ID" value="NZ_FOOX01000003.1"/>
</dbReference>
<dbReference type="AlphaFoldDB" id="A0A1I2QM72"/>
<dbReference type="InterPro" id="IPR007167">
    <property type="entry name" value="Fe-transptr_FeoA-like"/>
</dbReference>
<dbReference type="SMART" id="SM00899">
    <property type="entry name" value="FeoA"/>
    <property type="match status" value="1"/>
</dbReference>